<dbReference type="Pfam" id="PF09136">
    <property type="entry name" value="Glucodextran_B"/>
    <property type="match status" value="1"/>
</dbReference>
<keyword evidence="2" id="KW-1133">Transmembrane helix</keyword>
<comment type="caution">
    <text evidence="3">The sequence shown here is derived from an EMBL/GenBank/DDBJ whole genome shotgun (WGS) entry which is preliminary data.</text>
</comment>
<dbReference type="Proteomes" id="UP000230119">
    <property type="component" value="Unassembled WGS sequence"/>
</dbReference>
<protein>
    <recommendedName>
        <fullName evidence="5">Bacterial Ig-like domain-containing protein</fullName>
    </recommendedName>
</protein>
<feature type="transmembrane region" description="Helical" evidence="2">
    <location>
        <begin position="7"/>
        <end position="25"/>
    </location>
</feature>
<gene>
    <name evidence="3" type="ORF">COS52_04755</name>
</gene>
<evidence type="ECO:0000313" key="3">
    <source>
        <dbReference type="EMBL" id="PIV08053.1"/>
    </source>
</evidence>
<dbReference type="Gene3D" id="2.60.40.10">
    <property type="entry name" value="Immunoglobulins"/>
    <property type="match status" value="1"/>
</dbReference>
<sequence>MKKIIPFFLFIPLVLISIYFGFTQLKSTPKNKNPRVSSLSPTEIPQISSTTQTVTPTIAAALSSQINLLISSPISGAEVDSTSISVMGTTGKNVNVIVNEQEITSNTDGTFKATVLLDEGENYISIVAYDELGNSAEREIMVMKLF</sequence>
<keyword evidence="2" id="KW-0812">Transmembrane</keyword>
<feature type="region of interest" description="Disordered" evidence="1">
    <location>
        <begin position="29"/>
        <end position="48"/>
    </location>
</feature>
<evidence type="ECO:0000256" key="2">
    <source>
        <dbReference type="SAM" id="Phobius"/>
    </source>
</evidence>
<evidence type="ECO:0000256" key="1">
    <source>
        <dbReference type="SAM" id="MobiDB-lite"/>
    </source>
</evidence>
<keyword evidence="2" id="KW-0472">Membrane</keyword>
<evidence type="ECO:0008006" key="5">
    <source>
        <dbReference type="Google" id="ProtNLM"/>
    </source>
</evidence>
<organism evidence="3 4">
    <name type="scientific">Candidatus Roizmanbacteria bacterium CG03_land_8_20_14_0_80_39_12</name>
    <dbReference type="NCBI Taxonomy" id="1974847"/>
    <lineage>
        <taxon>Bacteria</taxon>
        <taxon>Candidatus Roizmaniibacteriota</taxon>
    </lineage>
</organism>
<name>A0A2M7BRD4_9BACT</name>
<proteinExistence type="predicted"/>
<reference evidence="4" key="1">
    <citation type="submission" date="2017-09" db="EMBL/GenBank/DDBJ databases">
        <title>Depth-based differentiation of microbial function through sediment-hosted aquifers and enrichment of novel symbionts in the deep terrestrial subsurface.</title>
        <authorList>
            <person name="Probst A.J."/>
            <person name="Ladd B."/>
            <person name="Jarett J.K."/>
            <person name="Geller-Mcgrath D.E."/>
            <person name="Sieber C.M.K."/>
            <person name="Emerson J.B."/>
            <person name="Anantharaman K."/>
            <person name="Thomas B.C."/>
            <person name="Malmstrom R."/>
            <person name="Stieglmeier M."/>
            <person name="Klingl A."/>
            <person name="Woyke T."/>
            <person name="Ryan C.M."/>
            <person name="Banfield J.F."/>
        </authorList>
    </citation>
    <scope>NUCLEOTIDE SEQUENCE [LARGE SCALE GENOMIC DNA]</scope>
</reference>
<dbReference type="AlphaFoldDB" id="A0A2M7BRD4"/>
<dbReference type="EMBL" id="PEVA01000198">
    <property type="protein sequence ID" value="PIV08053.1"/>
    <property type="molecule type" value="Genomic_DNA"/>
</dbReference>
<dbReference type="InterPro" id="IPR013783">
    <property type="entry name" value="Ig-like_fold"/>
</dbReference>
<accession>A0A2M7BRD4</accession>
<evidence type="ECO:0000313" key="4">
    <source>
        <dbReference type="Proteomes" id="UP000230119"/>
    </source>
</evidence>